<name>A0A4U1EFI3_MONMO</name>
<proteinExistence type="predicted"/>
<evidence type="ECO:0000313" key="1">
    <source>
        <dbReference type="EMBL" id="TKC34296.1"/>
    </source>
</evidence>
<dbReference type="AlphaFoldDB" id="A0A4U1EFI3"/>
<feature type="non-terminal residue" evidence="1">
    <location>
        <position position="1"/>
    </location>
</feature>
<dbReference type="EMBL" id="RWIC01001957">
    <property type="protein sequence ID" value="TKC34296.1"/>
    <property type="molecule type" value="Genomic_DNA"/>
</dbReference>
<evidence type="ECO:0000313" key="2">
    <source>
        <dbReference type="Proteomes" id="UP000308365"/>
    </source>
</evidence>
<accession>A0A4U1EFI3</accession>
<protein>
    <submittedName>
        <fullName evidence="1">Uncharacterized protein</fullName>
    </submittedName>
</protein>
<sequence>AREPELCMPGRKINKDHLSTFLHANEDYSQKIRSIHICKVKLPRSVREDTALSVIVNLVKMFASPENHFQNDSFKALFLRSGIVNRMNQDVILGSKQLYRWKQLEEDLQFLNKVI</sequence>
<organism evidence="1 2">
    <name type="scientific">Monodon monoceros</name>
    <name type="common">Narwhal</name>
    <name type="synonym">Ceratodon monodon</name>
    <dbReference type="NCBI Taxonomy" id="40151"/>
    <lineage>
        <taxon>Eukaryota</taxon>
        <taxon>Metazoa</taxon>
        <taxon>Chordata</taxon>
        <taxon>Craniata</taxon>
        <taxon>Vertebrata</taxon>
        <taxon>Euteleostomi</taxon>
        <taxon>Mammalia</taxon>
        <taxon>Eutheria</taxon>
        <taxon>Laurasiatheria</taxon>
        <taxon>Artiodactyla</taxon>
        <taxon>Whippomorpha</taxon>
        <taxon>Cetacea</taxon>
        <taxon>Odontoceti</taxon>
        <taxon>Monodontidae</taxon>
        <taxon>Monodon</taxon>
    </lineage>
</organism>
<dbReference type="Proteomes" id="UP000308365">
    <property type="component" value="Unassembled WGS sequence"/>
</dbReference>
<gene>
    <name evidence="1" type="ORF">EI555_011786</name>
</gene>
<reference evidence="2" key="1">
    <citation type="journal article" date="2019" name="IScience">
        <title>Narwhal Genome Reveals Long-Term Low Genetic Diversity despite Current Large Abundance Size.</title>
        <authorList>
            <person name="Westbury M.V."/>
            <person name="Petersen B."/>
            <person name="Garde E."/>
            <person name="Heide-Jorgensen M.P."/>
            <person name="Lorenzen E.D."/>
        </authorList>
    </citation>
    <scope>NUCLEOTIDE SEQUENCE [LARGE SCALE GENOMIC DNA]</scope>
</reference>
<comment type="caution">
    <text evidence="1">The sequence shown here is derived from an EMBL/GenBank/DDBJ whole genome shotgun (WGS) entry which is preliminary data.</text>
</comment>